<dbReference type="GO" id="GO:0006696">
    <property type="term" value="P:ergosterol biosynthetic process"/>
    <property type="evidence" value="ECO:0007669"/>
    <property type="project" value="UniProtKB-ARBA"/>
</dbReference>
<dbReference type="GO" id="GO:0005783">
    <property type="term" value="C:endoplasmic reticulum"/>
    <property type="evidence" value="ECO:0007669"/>
    <property type="project" value="TreeGrafter"/>
</dbReference>
<keyword evidence="15" id="KW-1133">Transmembrane helix</keyword>
<dbReference type="UniPathway" id="UPA00768">
    <property type="reaction ID" value="UER00760"/>
</dbReference>
<evidence type="ECO:0000256" key="11">
    <source>
        <dbReference type="ARBA" id="ARBA00023221"/>
    </source>
</evidence>
<dbReference type="Proteomes" id="UP000644660">
    <property type="component" value="Unassembled WGS sequence"/>
</dbReference>
<keyword evidence="5 13" id="KW-0808">Transferase</keyword>
<evidence type="ECO:0000313" key="18">
    <source>
        <dbReference type="Proteomes" id="UP000644660"/>
    </source>
</evidence>
<keyword evidence="10 14" id="KW-1207">Sterol metabolism</keyword>
<dbReference type="GO" id="GO:0032259">
    <property type="term" value="P:methylation"/>
    <property type="evidence" value="ECO:0007669"/>
    <property type="project" value="UniProtKB-KW"/>
</dbReference>
<dbReference type="InterPro" id="IPR013216">
    <property type="entry name" value="Methyltransf_11"/>
</dbReference>
<dbReference type="EMBL" id="CAEFZW010000009">
    <property type="protein sequence ID" value="CAB4256346.1"/>
    <property type="molecule type" value="Genomic_DNA"/>
</dbReference>
<dbReference type="FunFam" id="3.40.50.150:FF:000121">
    <property type="entry name" value="Sterol 24-C-methyltransferase"/>
    <property type="match status" value="1"/>
</dbReference>
<organism evidence="17 18">
    <name type="scientific">Maudiozyma barnettii</name>
    <dbReference type="NCBI Taxonomy" id="61262"/>
    <lineage>
        <taxon>Eukaryota</taxon>
        <taxon>Fungi</taxon>
        <taxon>Dikarya</taxon>
        <taxon>Ascomycota</taxon>
        <taxon>Saccharomycotina</taxon>
        <taxon>Saccharomycetes</taxon>
        <taxon>Saccharomycetales</taxon>
        <taxon>Saccharomycetaceae</taxon>
        <taxon>Maudiozyma</taxon>
    </lineage>
</organism>
<keyword evidence="6 13" id="KW-0949">S-adenosyl-L-methionine</keyword>
<dbReference type="Pfam" id="PF08241">
    <property type="entry name" value="Methyltransf_11"/>
    <property type="match status" value="1"/>
</dbReference>
<dbReference type="PANTHER" id="PTHR44068:SF1">
    <property type="entry name" value="HYPOTHETICAL LOC100005854"/>
    <property type="match status" value="1"/>
</dbReference>
<evidence type="ECO:0000256" key="6">
    <source>
        <dbReference type="ARBA" id="ARBA00022691"/>
    </source>
</evidence>
<dbReference type="PROSITE" id="PS51685">
    <property type="entry name" value="SAM_MT_ERG6_SMT"/>
    <property type="match status" value="1"/>
</dbReference>
<dbReference type="InterPro" id="IPR029063">
    <property type="entry name" value="SAM-dependent_MTases_sf"/>
</dbReference>
<evidence type="ECO:0000256" key="3">
    <source>
        <dbReference type="ARBA" id="ARBA00022516"/>
    </source>
</evidence>
<dbReference type="SUPFAM" id="SSF53335">
    <property type="entry name" value="S-adenosyl-L-methionine-dependent methyltransferases"/>
    <property type="match status" value="1"/>
</dbReference>
<reference evidence="17 18" key="1">
    <citation type="submission" date="2020-05" db="EMBL/GenBank/DDBJ databases">
        <authorList>
            <person name="Casaregola S."/>
            <person name="Devillers H."/>
            <person name="Grondin C."/>
        </authorList>
    </citation>
    <scope>NUCLEOTIDE SEQUENCE [LARGE SCALE GENOMIC DNA]</scope>
    <source>
        <strain evidence="17 18">CLIB 1767</strain>
    </source>
</reference>
<evidence type="ECO:0000256" key="15">
    <source>
        <dbReference type="SAM" id="Phobius"/>
    </source>
</evidence>
<evidence type="ECO:0000259" key="16">
    <source>
        <dbReference type="PROSITE" id="PS51685"/>
    </source>
</evidence>
<dbReference type="GO" id="GO:0003838">
    <property type="term" value="F:sterol 24-C-methyltransferase activity"/>
    <property type="evidence" value="ECO:0007669"/>
    <property type="project" value="UniProtKB-EC"/>
</dbReference>
<evidence type="ECO:0000256" key="14">
    <source>
        <dbReference type="RuleBase" id="RU362025"/>
    </source>
</evidence>
<dbReference type="RefSeq" id="XP_041408190.1">
    <property type="nucleotide sequence ID" value="XM_041552256.1"/>
</dbReference>
<dbReference type="Gene3D" id="3.40.50.150">
    <property type="entry name" value="Vaccinia Virus protein VP39"/>
    <property type="match status" value="1"/>
</dbReference>
<dbReference type="Pfam" id="PF08498">
    <property type="entry name" value="Sterol_MT_C"/>
    <property type="match status" value="1"/>
</dbReference>
<evidence type="ECO:0000256" key="4">
    <source>
        <dbReference type="ARBA" id="ARBA00022603"/>
    </source>
</evidence>
<evidence type="ECO:0000256" key="9">
    <source>
        <dbReference type="ARBA" id="ARBA00023098"/>
    </source>
</evidence>
<feature type="domain" description="SAM-dependent methyltransferase Erg6/SMT-type" evidence="16">
    <location>
        <begin position="127"/>
        <end position="422"/>
    </location>
</feature>
<proteinExistence type="inferred from homology"/>
<comment type="function">
    <text evidence="14">Catalyzes the methyl transfer from S-adenosyl-methionine to the C-24 of zymosterol to form fecosterol.</text>
</comment>
<comment type="catalytic activity">
    <reaction evidence="14">
        <text>zymosterol + S-adenosyl-L-methionine = fecosterol + S-adenosyl-L-homocysteine + H(+)</text>
        <dbReference type="Rhea" id="RHEA:21128"/>
        <dbReference type="ChEBI" id="CHEBI:15378"/>
        <dbReference type="ChEBI" id="CHEBI:17038"/>
        <dbReference type="ChEBI" id="CHEBI:18252"/>
        <dbReference type="ChEBI" id="CHEBI:57856"/>
        <dbReference type="ChEBI" id="CHEBI:59789"/>
        <dbReference type="EC" id="2.1.1.41"/>
    </reaction>
</comment>
<dbReference type="InterPro" id="IPR013705">
    <property type="entry name" value="Sterol_MeTrfase_C"/>
</dbReference>
<dbReference type="AlphaFoldDB" id="A0A8H2VIK0"/>
<evidence type="ECO:0000313" key="17">
    <source>
        <dbReference type="EMBL" id="CAB4256346.1"/>
    </source>
</evidence>
<dbReference type="EC" id="2.1.1.41" evidence="2 14"/>
<feature type="transmembrane region" description="Helical" evidence="15">
    <location>
        <begin position="12"/>
        <end position="40"/>
    </location>
</feature>
<dbReference type="GeneID" id="64859419"/>
<keyword evidence="4 13" id="KW-0489">Methyltransferase</keyword>
<keyword evidence="18" id="KW-1185">Reference proteome</keyword>
<keyword evidence="9 14" id="KW-0443">Lipid metabolism</keyword>
<keyword evidence="15" id="KW-0812">Transmembrane</keyword>
<evidence type="ECO:0000256" key="2">
    <source>
        <dbReference type="ARBA" id="ARBA00011968"/>
    </source>
</evidence>
<evidence type="ECO:0000256" key="13">
    <source>
        <dbReference type="PROSITE-ProRule" id="PRU01022"/>
    </source>
</evidence>
<comment type="similarity">
    <text evidence="12 13 14">Belongs to the class I-like SAM-binding methyltransferase superfamily. Erg6/SMT family.</text>
</comment>
<comment type="pathway">
    <text evidence="1 14">Steroid metabolism; ergosterol biosynthesis; ergosterol from zymosterol: step 1/5.</text>
</comment>
<keyword evidence="11 14" id="KW-0753">Steroid metabolism</keyword>
<sequence length="432" mass="49101">MIKQIYIKRDICIVIHIILVVLVIPGISSLLLFSIVFNYISCKIRTNKQTNKMDSESNELRQRQATFSKELHGQHAGEKTGMSALLSKNNNAQQEAVNKYLRLWDGKTDKDAEERRLEDYNESTHSYYNVVTDFYEYGWGSSFHFCRFYKGENFQAAVARHEHYLAHMAEIKQGDLVLDVGCGVGGPAREIARFTNCNIIGLNNNDYQIEKAKWYAKESGLQDHLQFVKGDFMNLEFEPNTFDKVYAIEATCHAPNLEKCYNEIYKVLKPGGIFAVYEWVMTDKYDETNEEHRKICYEIELGDGIPKMFSVDVARKALKDCGFEVLVDDDLADNTDPVPWYYPLTGEWKYVQTLSDIGTFFRTSYFGRKFTNLMVSTMEKVGLAPEGSVKVTGALEEAAVGLVAGGRSKLFTPMMLFVAKKPLDADSTTATA</sequence>
<evidence type="ECO:0000256" key="8">
    <source>
        <dbReference type="ARBA" id="ARBA00023011"/>
    </source>
</evidence>
<dbReference type="InterPro" id="IPR030384">
    <property type="entry name" value="MeTrfase_SMT"/>
</dbReference>
<evidence type="ECO:0000256" key="12">
    <source>
        <dbReference type="ARBA" id="ARBA00038188"/>
    </source>
</evidence>
<keyword evidence="15" id="KW-0472">Membrane</keyword>
<comment type="caution">
    <text evidence="17">The sequence shown here is derived from an EMBL/GenBank/DDBJ whole genome shotgun (WGS) entry which is preliminary data.</text>
</comment>
<protein>
    <recommendedName>
        <fullName evidence="2 14">Sterol 24-C-methyltransferase</fullName>
        <ecNumber evidence="2 14">2.1.1.41</ecNumber>
    </recommendedName>
    <alternativeName>
        <fullName evidence="14">Delta(24)-sterol C-methyltransferase</fullName>
    </alternativeName>
</protein>
<evidence type="ECO:0000256" key="10">
    <source>
        <dbReference type="ARBA" id="ARBA00023166"/>
    </source>
</evidence>
<name>A0A8H2VIK0_9SACH</name>
<evidence type="ECO:0000256" key="5">
    <source>
        <dbReference type="ARBA" id="ARBA00022679"/>
    </source>
</evidence>
<dbReference type="PANTHER" id="PTHR44068">
    <property type="entry name" value="ZGC:194242"/>
    <property type="match status" value="1"/>
</dbReference>
<evidence type="ECO:0000256" key="7">
    <source>
        <dbReference type="ARBA" id="ARBA00022955"/>
    </source>
</evidence>
<keyword evidence="3 14" id="KW-0444">Lipid biosynthesis</keyword>
<evidence type="ECO:0000256" key="1">
    <source>
        <dbReference type="ARBA" id="ARBA00005004"/>
    </source>
</evidence>
<dbReference type="CDD" id="cd02440">
    <property type="entry name" value="AdoMet_MTases"/>
    <property type="match status" value="1"/>
</dbReference>
<accession>A0A8H2VIK0</accession>
<keyword evidence="8 14" id="KW-0756">Sterol biosynthesis</keyword>
<gene>
    <name evidence="17" type="ORF">KABA2_09S02552</name>
</gene>
<dbReference type="InterPro" id="IPR050447">
    <property type="entry name" value="Erg6_SMT_methyltransf"/>
</dbReference>
<dbReference type="OrthoDB" id="540004at2759"/>
<keyword evidence="7 14" id="KW-0752">Steroid biosynthesis</keyword>